<dbReference type="Proteomes" id="UP000556026">
    <property type="component" value="Unassembled WGS sequence"/>
</dbReference>
<evidence type="ECO:0000313" key="2">
    <source>
        <dbReference type="EMBL" id="GFO61474.1"/>
    </source>
</evidence>
<gene>
    <name evidence="2" type="ORF">GMST_37990</name>
</gene>
<feature type="chain" id="PRO_5027816996" description="Lipoprotein" evidence="1">
    <location>
        <begin position="27"/>
        <end position="215"/>
    </location>
</feature>
<organism evidence="2 3">
    <name type="scientific">Geomonas silvestris</name>
    <dbReference type="NCBI Taxonomy" id="2740184"/>
    <lineage>
        <taxon>Bacteria</taxon>
        <taxon>Pseudomonadati</taxon>
        <taxon>Thermodesulfobacteriota</taxon>
        <taxon>Desulfuromonadia</taxon>
        <taxon>Geobacterales</taxon>
        <taxon>Geobacteraceae</taxon>
        <taxon>Geomonas</taxon>
    </lineage>
</organism>
<dbReference type="RefSeq" id="WP_183356263.1">
    <property type="nucleotide sequence ID" value="NZ_BLXX01000014.1"/>
</dbReference>
<evidence type="ECO:0008006" key="4">
    <source>
        <dbReference type="Google" id="ProtNLM"/>
    </source>
</evidence>
<evidence type="ECO:0000313" key="3">
    <source>
        <dbReference type="Proteomes" id="UP000556026"/>
    </source>
</evidence>
<feature type="signal peptide" evidence="1">
    <location>
        <begin position="1"/>
        <end position="26"/>
    </location>
</feature>
<keyword evidence="3" id="KW-1185">Reference proteome</keyword>
<proteinExistence type="predicted"/>
<keyword evidence="1" id="KW-0732">Signal</keyword>
<name>A0A6V8MNF9_9BACT</name>
<dbReference type="PROSITE" id="PS51257">
    <property type="entry name" value="PROKAR_LIPOPROTEIN"/>
    <property type="match status" value="1"/>
</dbReference>
<comment type="caution">
    <text evidence="2">The sequence shown here is derived from an EMBL/GenBank/DDBJ whole genome shotgun (WGS) entry which is preliminary data.</text>
</comment>
<accession>A0A6V8MNF9</accession>
<protein>
    <recommendedName>
        <fullName evidence="4">Lipoprotein</fullName>
    </recommendedName>
</protein>
<sequence>MKLGNRARAFSTLLLLGSTVIFGACATTGAERSVKASNSLQQEDKEIRQLMVQIDVTGSALDALMVAGAPDLKRPFDSFTRELGKLDNQGRQTIKRMDDMKARNKEYFAEWEKQGDTYTNPEIRALSDERRSNLAGIYARIPEAGIGIKGAYRAYLADLKEIQLYLSNDLTLKGQQTIAPVAEKTVRDREALKSSLLPLLAALDAVNAELYGGKR</sequence>
<evidence type="ECO:0000256" key="1">
    <source>
        <dbReference type="SAM" id="SignalP"/>
    </source>
</evidence>
<reference evidence="3" key="1">
    <citation type="submission" date="2020-06" db="EMBL/GenBank/DDBJ databases">
        <title>Draft genomic sequence of Geomonas sp. Red330.</title>
        <authorList>
            <person name="Itoh H."/>
            <person name="Zhenxing X."/>
            <person name="Ushijima N."/>
            <person name="Masuda Y."/>
            <person name="Shiratori Y."/>
            <person name="Senoo K."/>
        </authorList>
    </citation>
    <scope>NUCLEOTIDE SEQUENCE [LARGE SCALE GENOMIC DNA]</scope>
    <source>
        <strain evidence="3">Red330</strain>
    </source>
</reference>
<dbReference type="EMBL" id="BLXX01000014">
    <property type="protein sequence ID" value="GFO61474.1"/>
    <property type="molecule type" value="Genomic_DNA"/>
</dbReference>
<dbReference type="AlphaFoldDB" id="A0A6V8MNF9"/>